<evidence type="ECO:0000313" key="9">
    <source>
        <dbReference type="EMBL" id="KLC12418.1"/>
    </source>
</evidence>
<evidence type="ECO:0000256" key="3">
    <source>
        <dbReference type="ARBA" id="ARBA00022692"/>
    </source>
</evidence>
<feature type="region of interest" description="Disordered" evidence="6">
    <location>
        <begin position="497"/>
        <end position="534"/>
    </location>
</feature>
<keyword evidence="5 7" id="KW-0472">Membrane</keyword>
<feature type="compositionally biased region" description="Low complexity" evidence="6">
    <location>
        <begin position="513"/>
        <end position="527"/>
    </location>
</feature>
<feature type="domain" description="TraD/TraG TraM recognition site" evidence="8">
    <location>
        <begin position="406"/>
        <end position="538"/>
    </location>
</feature>
<evidence type="ECO:0000256" key="4">
    <source>
        <dbReference type="ARBA" id="ARBA00022989"/>
    </source>
</evidence>
<dbReference type="GeneID" id="61780246"/>
<evidence type="ECO:0000256" key="7">
    <source>
        <dbReference type="SAM" id="Phobius"/>
    </source>
</evidence>
<feature type="compositionally biased region" description="Polar residues" evidence="6">
    <location>
        <begin position="497"/>
        <end position="508"/>
    </location>
</feature>
<evidence type="ECO:0000256" key="5">
    <source>
        <dbReference type="ARBA" id="ARBA00023136"/>
    </source>
</evidence>
<keyword evidence="4 7" id="KW-1133">Transmembrane helix</keyword>
<dbReference type="PANTHER" id="PTHR37937:SF1">
    <property type="entry name" value="CONJUGATIVE TRANSFER: DNA TRANSPORT"/>
    <property type="match status" value="1"/>
</dbReference>
<dbReference type="RefSeq" id="WP_046932163.1">
    <property type="nucleotide sequence ID" value="NZ_CP116308.1"/>
</dbReference>
<evidence type="ECO:0000256" key="2">
    <source>
        <dbReference type="ARBA" id="ARBA00022475"/>
    </source>
</evidence>
<dbReference type="InterPro" id="IPR051539">
    <property type="entry name" value="T4SS-coupling_protein"/>
</dbReference>
<name>A0ABR5EYB1_XANPE</name>
<comment type="subcellular location">
    <subcellularLocation>
        <location evidence="1">Cell membrane</location>
        <topology evidence="1">Multi-pass membrane protein</topology>
    </subcellularLocation>
</comment>
<keyword evidence="3 7" id="KW-0812">Transmembrane</keyword>
<evidence type="ECO:0000256" key="1">
    <source>
        <dbReference type="ARBA" id="ARBA00004651"/>
    </source>
</evidence>
<feature type="transmembrane region" description="Helical" evidence="7">
    <location>
        <begin position="51"/>
        <end position="70"/>
    </location>
</feature>
<evidence type="ECO:0000313" key="10">
    <source>
        <dbReference type="Proteomes" id="UP000035369"/>
    </source>
</evidence>
<keyword evidence="10" id="KW-1185">Reference proteome</keyword>
<dbReference type="InterPro" id="IPR032689">
    <property type="entry name" value="TraG-D_C"/>
</dbReference>
<evidence type="ECO:0000256" key="6">
    <source>
        <dbReference type="SAM" id="MobiDB-lite"/>
    </source>
</evidence>
<organism evidence="9 10">
    <name type="scientific">Xanthomonas perforans</name>
    <dbReference type="NCBI Taxonomy" id="442694"/>
    <lineage>
        <taxon>Bacteria</taxon>
        <taxon>Pseudomonadati</taxon>
        <taxon>Pseudomonadota</taxon>
        <taxon>Gammaproteobacteria</taxon>
        <taxon>Lysobacterales</taxon>
        <taxon>Lysobacteraceae</taxon>
        <taxon>Xanthomonas</taxon>
    </lineage>
</organism>
<protein>
    <recommendedName>
        <fullName evidence="8">TraD/TraG TraM recognition site domain-containing protein</fullName>
    </recommendedName>
</protein>
<dbReference type="Pfam" id="PF12696">
    <property type="entry name" value="TraG-D_C"/>
    <property type="match status" value="1"/>
</dbReference>
<reference evidence="9 10" key="1">
    <citation type="submission" date="2015-02" db="EMBL/GenBank/DDBJ databases">
        <title>Whole genome sequencing of multiple isolates of three species of pepper and tomato-infecting xanthomonads reveals genetic diversity in field strains and pinpoints effectors responsible for host specificity.</title>
        <authorList>
            <person name="Schwartz A."/>
            <person name="Dahlbeck D."/>
            <person name="Staskawicz B."/>
            <person name="Bart R."/>
            <person name="Potnis N."/>
            <person name="Minsavage G."/>
            <person name="Timilsina S."/>
            <person name="Goss E."/>
            <person name="Jones J."/>
            <person name="Vallad G."/>
            <person name="Barak J."/>
            <person name="Miller S."/>
            <person name="Ritchie D."/>
            <person name="Martins J.Jr."/>
            <person name="Patane J.S."/>
            <person name="Setubal J.C."/>
        </authorList>
    </citation>
    <scope>NUCLEOTIDE SEQUENCE [LARGE SCALE GENOMIC DNA]</scope>
    <source>
        <strain evidence="9 10">Xp3-15</strain>
    </source>
</reference>
<proteinExistence type="predicted"/>
<gene>
    <name evidence="9" type="ORF">XP315_00110</name>
</gene>
<dbReference type="Gene3D" id="3.40.50.300">
    <property type="entry name" value="P-loop containing nucleotide triphosphate hydrolases"/>
    <property type="match status" value="2"/>
</dbReference>
<evidence type="ECO:0000259" key="8">
    <source>
        <dbReference type="Pfam" id="PF12696"/>
    </source>
</evidence>
<comment type="caution">
    <text evidence="9">The sequence shown here is derived from an EMBL/GenBank/DDBJ whole genome shotgun (WGS) entry which is preliminary data.</text>
</comment>
<accession>A0ABR5EYB1</accession>
<feature type="transmembrane region" description="Helical" evidence="7">
    <location>
        <begin position="20"/>
        <end position="39"/>
    </location>
</feature>
<dbReference type="Proteomes" id="UP000035369">
    <property type="component" value="Unassembled WGS sequence"/>
</dbReference>
<keyword evidence="2" id="KW-1003">Cell membrane</keyword>
<sequence>MPEIQVGERGNAQWFKYVMLPRVVLFVLAAWLGIWIGTWPFAPSGMARAGYAFNLALWTGIPVSIAYMLYLGWRDRKADKEAATQPAATQDVDDAQREAWRHDFKGLFIGHSTGFLQARKPDNSGWPTPEGAPIELSPEDAAKNILVLGGIGSGKTTRSVNPLLSRVLQQSPGALIFDIKTDYRDTAEKIAEACGRSVKIVGDGGMTLNLFRGCTPEVAASYLKSCFLTEGQGHGDSAFWVDSAVESCRHALNLLNLLDPPNYSIAGCYEAVFYDSVRDKLLAAGAEQIESMTDRQQRLFLQSQRFFVEVWNKHDEKLKRNIMGTINSVLSPFNHPDLVDAFSQASVQGEADLSELIRDGAVFIVNLPVTKYGKEGARFAYLLIKLRFFTMMRERKQHPEWDQQRHVAFICDEYQAIIDPVSDGDFWDKSRSTKTVGIVSMQGVASLTQALGGNRQASDAILQNFRQRIIYRTEDTETLRMIQSVLGQMDVTVTTGSASYSESRSNPTGLHGSASRSESTSETESTSMTRQELFGPADMRALTADECLFIGNIAERSVDEVLRVEPLYM</sequence>
<dbReference type="EMBL" id="JZUY01000003">
    <property type="protein sequence ID" value="KLC12418.1"/>
    <property type="molecule type" value="Genomic_DNA"/>
</dbReference>
<dbReference type="InterPro" id="IPR027417">
    <property type="entry name" value="P-loop_NTPase"/>
</dbReference>
<dbReference type="SUPFAM" id="SSF52540">
    <property type="entry name" value="P-loop containing nucleoside triphosphate hydrolases"/>
    <property type="match status" value="1"/>
</dbReference>
<dbReference type="PANTHER" id="PTHR37937">
    <property type="entry name" value="CONJUGATIVE TRANSFER: DNA TRANSPORT"/>
    <property type="match status" value="1"/>
</dbReference>